<sequence length="108" mass="11991">MLLFVVIFCFIALASAQQKSYYFPLPTANCTAFGYIECPLEGGCQKEIRYHAGLEVARSCVFLRKAAPRGDGREQRGRTTQQPRRVASRLFGYAGPWKADGIRLAGIS</sequence>
<keyword evidence="1" id="KW-0732">Signal</keyword>
<organism evidence="2 3">
    <name type="scientific">Mesorhabditis spiculigera</name>
    <dbReference type="NCBI Taxonomy" id="96644"/>
    <lineage>
        <taxon>Eukaryota</taxon>
        <taxon>Metazoa</taxon>
        <taxon>Ecdysozoa</taxon>
        <taxon>Nematoda</taxon>
        <taxon>Chromadorea</taxon>
        <taxon>Rhabditida</taxon>
        <taxon>Rhabditina</taxon>
        <taxon>Rhabditomorpha</taxon>
        <taxon>Rhabditoidea</taxon>
        <taxon>Rhabditidae</taxon>
        <taxon>Mesorhabditinae</taxon>
        <taxon>Mesorhabditis</taxon>
    </lineage>
</organism>
<feature type="signal peptide" evidence="1">
    <location>
        <begin position="1"/>
        <end position="16"/>
    </location>
</feature>
<feature type="non-terminal residue" evidence="2">
    <location>
        <position position="1"/>
    </location>
</feature>
<dbReference type="Proteomes" id="UP001177023">
    <property type="component" value="Unassembled WGS sequence"/>
</dbReference>
<gene>
    <name evidence="2" type="ORF">MSPICULIGERA_LOCUS11880</name>
</gene>
<proteinExistence type="predicted"/>
<name>A0AA36G2I4_9BILA</name>
<feature type="chain" id="PRO_5041375547" description="Secreted protein" evidence="1">
    <location>
        <begin position="17"/>
        <end position="108"/>
    </location>
</feature>
<protein>
    <recommendedName>
        <fullName evidence="4">Secreted protein</fullName>
    </recommendedName>
</protein>
<evidence type="ECO:0000256" key="1">
    <source>
        <dbReference type="SAM" id="SignalP"/>
    </source>
</evidence>
<evidence type="ECO:0008006" key="4">
    <source>
        <dbReference type="Google" id="ProtNLM"/>
    </source>
</evidence>
<dbReference type="AlphaFoldDB" id="A0AA36G2I4"/>
<dbReference type="EMBL" id="CATQJA010002620">
    <property type="protein sequence ID" value="CAJ0573523.1"/>
    <property type="molecule type" value="Genomic_DNA"/>
</dbReference>
<comment type="caution">
    <text evidence="2">The sequence shown here is derived from an EMBL/GenBank/DDBJ whole genome shotgun (WGS) entry which is preliminary data.</text>
</comment>
<evidence type="ECO:0000313" key="3">
    <source>
        <dbReference type="Proteomes" id="UP001177023"/>
    </source>
</evidence>
<keyword evidence="3" id="KW-1185">Reference proteome</keyword>
<accession>A0AA36G2I4</accession>
<reference evidence="2" key="1">
    <citation type="submission" date="2023-06" db="EMBL/GenBank/DDBJ databases">
        <authorList>
            <person name="Delattre M."/>
        </authorList>
    </citation>
    <scope>NUCLEOTIDE SEQUENCE</scope>
    <source>
        <strain evidence="2">AF72</strain>
    </source>
</reference>
<evidence type="ECO:0000313" key="2">
    <source>
        <dbReference type="EMBL" id="CAJ0573523.1"/>
    </source>
</evidence>